<keyword evidence="2" id="KW-1185">Reference proteome</keyword>
<gene>
    <name evidence="1" type="ORF">SAMN05661093_11233</name>
</gene>
<dbReference type="EMBL" id="FWXV01000032">
    <property type="protein sequence ID" value="SMD27623.1"/>
    <property type="molecule type" value="Genomic_DNA"/>
</dbReference>
<evidence type="ECO:0000313" key="1">
    <source>
        <dbReference type="EMBL" id="SMD27623.1"/>
    </source>
</evidence>
<reference evidence="1 2" key="1">
    <citation type="submission" date="2017-04" db="EMBL/GenBank/DDBJ databases">
        <authorList>
            <person name="Afonso C.L."/>
            <person name="Miller P.J."/>
            <person name="Scott M.A."/>
            <person name="Spackman E."/>
            <person name="Goraichik I."/>
            <person name="Dimitrov K.M."/>
            <person name="Suarez D.L."/>
            <person name="Swayne D.E."/>
        </authorList>
    </citation>
    <scope>NUCLEOTIDE SEQUENCE [LARGE SCALE GENOMIC DNA]</scope>
    <source>
        <strain evidence="1 2">DSM 43828</strain>
    </source>
</reference>
<protein>
    <submittedName>
        <fullName evidence="1">Uncharacterized protein</fullName>
    </submittedName>
</protein>
<organism evidence="1 2">
    <name type="scientific">Kibdelosporangium aridum</name>
    <dbReference type="NCBI Taxonomy" id="2030"/>
    <lineage>
        <taxon>Bacteria</taxon>
        <taxon>Bacillati</taxon>
        <taxon>Actinomycetota</taxon>
        <taxon>Actinomycetes</taxon>
        <taxon>Pseudonocardiales</taxon>
        <taxon>Pseudonocardiaceae</taxon>
        <taxon>Kibdelosporangium</taxon>
    </lineage>
</organism>
<dbReference type="Proteomes" id="UP000192674">
    <property type="component" value="Unassembled WGS sequence"/>
</dbReference>
<accession>A0A1W2G0H7</accession>
<sequence>MCKGSVVKTGVLGELRLVEPDGSGELHAVKPDAPNLALLNTVAQRNSALSNVALLPKSASVNAVDVLNYDRLAEDVAPQSRVLKVYERQGDNLWRRHQIWAGHHDLHDLPDHDPAFSSRDGGFNDDAPVDPRTMMADIRDDLQTMAATTLTETQESYATTLRNTQALEYKRLFVHRRHSTAMKTRLRACPLSSGASAGSAVAATAERRCDTSYVPDPATRMTDAALRARGVGWGRVAPPPRRYQMQPSGASKQMCRVALRPNVGRLTPKPVWYSLTWPLSRPLQPTLTVRGRLTGGSRCLR</sequence>
<proteinExistence type="predicted"/>
<name>A0A1W2G0H7_KIBAR</name>
<dbReference type="AlphaFoldDB" id="A0A1W2G0H7"/>
<evidence type="ECO:0000313" key="2">
    <source>
        <dbReference type="Proteomes" id="UP000192674"/>
    </source>
</evidence>